<organism evidence="1 2">
    <name type="scientific">Steinernema glaseri</name>
    <dbReference type="NCBI Taxonomy" id="37863"/>
    <lineage>
        <taxon>Eukaryota</taxon>
        <taxon>Metazoa</taxon>
        <taxon>Ecdysozoa</taxon>
        <taxon>Nematoda</taxon>
        <taxon>Chromadorea</taxon>
        <taxon>Rhabditida</taxon>
        <taxon>Tylenchina</taxon>
        <taxon>Panagrolaimomorpha</taxon>
        <taxon>Strongyloidoidea</taxon>
        <taxon>Steinernematidae</taxon>
        <taxon>Steinernema</taxon>
    </lineage>
</organism>
<evidence type="ECO:0000313" key="2">
    <source>
        <dbReference type="WBParaSite" id="L893_g6860.t1"/>
    </source>
</evidence>
<name>A0A1I8AM57_9BILA</name>
<sequence length="86" mass="9888">MSDTVVVRKSRAAMKSARGIFSKLKKELSFDNINPELLTGMMVIQGWPLIMDPVREQNYPRAAERNSDSKRLRSVKDDKHLLLDDE</sequence>
<proteinExistence type="predicted"/>
<reference evidence="2" key="1">
    <citation type="submission" date="2016-11" db="UniProtKB">
        <authorList>
            <consortium name="WormBaseParasite"/>
        </authorList>
    </citation>
    <scope>IDENTIFICATION</scope>
</reference>
<dbReference type="Proteomes" id="UP000095287">
    <property type="component" value="Unplaced"/>
</dbReference>
<accession>A0A1I8AM57</accession>
<dbReference type="AlphaFoldDB" id="A0A1I8AM57"/>
<keyword evidence="1" id="KW-1185">Reference proteome</keyword>
<protein>
    <submittedName>
        <fullName evidence="2">NR LBD domain-containing protein</fullName>
    </submittedName>
</protein>
<evidence type="ECO:0000313" key="1">
    <source>
        <dbReference type="Proteomes" id="UP000095287"/>
    </source>
</evidence>
<dbReference type="WBParaSite" id="L893_g6860.t1">
    <property type="protein sequence ID" value="L893_g6860.t1"/>
    <property type="gene ID" value="L893_g6860"/>
</dbReference>